<evidence type="ECO:0000313" key="1">
    <source>
        <dbReference type="EMBL" id="GIX83848.1"/>
    </source>
</evidence>
<name>A0AAV4NGS5_CAEEX</name>
<comment type="caution">
    <text evidence="1">The sequence shown here is derived from an EMBL/GenBank/DDBJ whole genome shotgun (WGS) entry which is preliminary data.</text>
</comment>
<keyword evidence="2" id="KW-1185">Reference proteome</keyword>
<dbReference type="EMBL" id="BPLR01020907">
    <property type="protein sequence ID" value="GIX83848.1"/>
    <property type="molecule type" value="Genomic_DNA"/>
</dbReference>
<gene>
    <name evidence="1" type="ORF">CEXT_17901</name>
</gene>
<protein>
    <submittedName>
        <fullName evidence="1">Uncharacterized protein</fullName>
    </submittedName>
</protein>
<reference evidence="1 2" key="1">
    <citation type="submission" date="2021-06" db="EMBL/GenBank/DDBJ databases">
        <title>Caerostris extrusa draft genome.</title>
        <authorList>
            <person name="Kono N."/>
            <person name="Arakawa K."/>
        </authorList>
    </citation>
    <scope>NUCLEOTIDE SEQUENCE [LARGE SCALE GENOMIC DNA]</scope>
</reference>
<sequence length="78" mass="9235">MPFIFCYSKDFIVGKKVDNSDMGDYSLQSHYSLWNSETFSRTLRFYGKPLCHKEREMSSVYNRMEIRPLRKAIQGVAE</sequence>
<accession>A0AAV4NGS5</accession>
<organism evidence="1 2">
    <name type="scientific">Caerostris extrusa</name>
    <name type="common">Bark spider</name>
    <name type="synonym">Caerostris bankana</name>
    <dbReference type="NCBI Taxonomy" id="172846"/>
    <lineage>
        <taxon>Eukaryota</taxon>
        <taxon>Metazoa</taxon>
        <taxon>Ecdysozoa</taxon>
        <taxon>Arthropoda</taxon>
        <taxon>Chelicerata</taxon>
        <taxon>Arachnida</taxon>
        <taxon>Araneae</taxon>
        <taxon>Araneomorphae</taxon>
        <taxon>Entelegynae</taxon>
        <taxon>Araneoidea</taxon>
        <taxon>Araneidae</taxon>
        <taxon>Caerostris</taxon>
    </lineage>
</organism>
<dbReference type="AlphaFoldDB" id="A0AAV4NGS5"/>
<dbReference type="Proteomes" id="UP001054945">
    <property type="component" value="Unassembled WGS sequence"/>
</dbReference>
<evidence type="ECO:0000313" key="2">
    <source>
        <dbReference type="Proteomes" id="UP001054945"/>
    </source>
</evidence>
<proteinExistence type="predicted"/>